<dbReference type="PANTHER" id="PTHR42834:SF1">
    <property type="entry name" value="ENDONUCLEASE_EXONUCLEASE_PHOSPHATASE FAMILY PROTEIN (AFU_ORTHOLOGUE AFUA_3G09210)"/>
    <property type="match status" value="1"/>
</dbReference>
<feature type="region of interest" description="Disordered" evidence="1">
    <location>
        <begin position="500"/>
        <end position="519"/>
    </location>
</feature>
<dbReference type="EMBL" id="FXAC01000031">
    <property type="protein sequence ID" value="SMF32140.1"/>
    <property type="molecule type" value="Genomic_DNA"/>
</dbReference>
<dbReference type="InterPro" id="IPR036691">
    <property type="entry name" value="Endo/exonu/phosph_ase_sf"/>
</dbReference>
<dbReference type="Gene3D" id="3.60.10.10">
    <property type="entry name" value="Endonuclease/exonuclease/phosphatase"/>
    <property type="match status" value="1"/>
</dbReference>
<feature type="signal peptide" evidence="2">
    <location>
        <begin position="1"/>
        <end position="35"/>
    </location>
</feature>
<dbReference type="InterPro" id="IPR047971">
    <property type="entry name" value="ExeM-like"/>
</dbReference>
<proteinExistence type="predicted"/>
<evidence type="ECO:0000256" key="2">
    <source>
        <dbReference type="SAM" id="SignalP"/>
    </source>
</evidence>
<dbReference type="PANTHER" id="PTHR42834">
    <property type="entry name" value="ENDONUCLEASE/EXONUCLEASE/PHOSPHATASE FAMILY PROTEIN (AFU_ORTHOLOGUE AFUA_3G09210)"/>
    <property type="match status" value="1"/>
</dbReference>
<feature type="chain" id="PRO_5012755917" description="ExeM/NucH family extracellular endonuclease" evidence="2">
    <location>
        <begin position="36"/>
        <end position="653"/>
    </location>
</feature>
<dbReference type="AlphaFoldDB" id="A0A1X7EDQ9"/>
<keyword evidence="2" id="KW-0732">Signal</keyword>
<dbReference type="CDD" id="cd04486">
    <property type="entry name" value="YhcR_OBF_like"/>
    <property type="match status" value="1"/>
</dbReference>
<evidence type="ECO:0008006" key="5">
    <source>
        <dbReference type="Google" id="ProtNLM"/>
    </source>
</evidence>
<accession>A0A1X7EDQ9</accession>
<protein>
    <recommendedName>
        <fullName evidence="5">ExeM/NucH family extracellular endonuclease</fullName>
    </recommendedName>
</protein>
<evidence type="ECO:0000313" key="3">
    <source>
        <dbReference type="EMBL" id="SMF32140.1"/>
    </source>
</evidence>
<dbReference type="Proteomes" id="UP000192929">
    <property type="component" value="Unassembled WGS sequence"/>
</dbReference>
<keyword evidence="4" id="KW-1185">Reference proteome</keyword>
<feature type="region of interest" description="Disordered" evidence="1">
    <location>
        <begin position="236"/>
        <end position="261"/>
    </location>
</feature>
<evidence type="ECO:0000313" key="4">
    <source>
        <dbReference type="Proteomes" id="UP000192929"/>
    </source>
</evidence>
<gene>
    <name evidence="3" type="ORF">SAMN06296028_1313</name>
</gene>
<dbReference type="NCBIfam" id="NF033681">
    <property type="entry name" value="ExeM_NucH_DNase"/>
    <property type="match status" value="1"/>
</dbReference>
<name>A0A1X7EDQ9_9MICC</name>
<dbReference type="CDD" id="cd10283">
    <property type="entry name" value="MnuA_DNase1-like"/>
    <property type="match status" value="1"/>
</dbReference>
<dbReference type="SUPFAM" id="SSF56219">
    <property type="entry name" value="DNase I-like"/>
    <property type="match status" value="1"/>
</dbReference>
<reference evidence="4" key="1">
    <citation type="submission" date="2017-04" db="EMBL/GenBank/DDBJ databases">
        <authorList>
            <person name="Varghese N."/>
            <person name="Submissions S."/>
        </authorList>
    </citation>
    <scope>NUCLEOTIDE SEQUENCE [LARGE SCALE GENOMIC DNA]</scope>
    <source>
        <strain evidence="4">NIO-1021</strain>
    </source>
</reference>
<feature type="region of interest" description="Disordered" evidence="1">
    <location>
        <begin position="209"/>
        <end position="228"/>
    </location>
</feature>
<organism evidence="3 4">
    <name type="scientific">Kocuria marina subsp. indica</name>
    <dbReference type="NCBI Taxonomy" id="1049583"/>
    <lineage>
        <taxon>Bacteria</taxon>
        <taxon>Bacillati</taxon>
        <taxon>Actinomycetota</taxon>
        <taxon>Actinomycetes</taxon>
        <taxon>Micrococcales</taxon>
        <taxon>Micrococcaceae</taxon>
        <taxon>Kocuria</taxon>
    </lineage>
</organism>
<evidence type="ECO:0000256" key="1">
    <source>
        <dbReference type="SAM" id="MobiDB-lite"/>
    </source>
</evidence>
<sequence>MPVTSPLFSLRTRIAAMSSGALLLCGGLAAAPAVAAPTPAPSGSTGTVSIAQIQGTGDETPLKGQTVTTEPSVVTAVYPGDPGTLGGFVIQTPGTGGHVDTSRASNAVFVYTGATQSTVAVGDRVQVTGVAGEFKGLTQLAGNVEVTPVRDKLPAVKPVTNNWASTAANRENLESMLYLPKEKFRVSDTYGVGRYGELGLSAGKELPAQPTQVARPNSPEARAQAQRNDAISVTVDDGTNRGFAASPTQEPRQVPYLTPENPVAVGDTARITAPVIVDYRFDKWRLQPTAPVVPGKEPARFSGSADPKPGVGGQVRIASFNVLNYFTTVGQDKGCRGGNYSMDGTYNVAQGCDARGAYDRADFERQQAKTVSAINKVDASVVGLMEVENSAKLGEPKDEALASLVKALNKAAGYTKWAYVPVADSELQPVAEQDFITNAIVYQPREVKQVDQARALGSEAVAGGAFENARTPIAATFTATKGGGKHGAAPTTVVVNHFKSKGSAPRTGPNRDTGDGQGAWNASRVAQASTVVDWIPELTAAAGSQDVAVLGDFNSYAQEDPLQEFYRAGYARAAEDDYTYVFGGQVGSLDHMLISPSLAKRMTGAAAWNINSGQSPLLQYAQYRTTALDYYVPNEIASSDHDPFIAGFRAGTK</sequence>
<dbReference type="RefSeq" id="WP_085108727.1">
    <property type="nucleotide sequence ID" value="NZ_FXAC01000031.1"/>
</dbReference>